<dbReference type="EMBL" id="JACCHK010000001">
    <property type="protein sequence ID" value="NYH41618.1"/>
    <property type="molecule type" value="Genomic_DNA"/>
</dbReference>
<organism evidence="5 6">
    <name type="scientific">Micromonospora jinlongensis</name>
    <dbReference type="NCBI Taxonomy" id="1287877"/>
    <lineage>
        <taxon>Bacteria</taxon>
        <taxon>Bacillati</taxon>
        <taxon>Actinomycetota</taxon>
        <taxon>Actinomycetes</taxon>
        <taxon>Micromonosporales</taxon>
        <taxon>Micromonosporaceae</taxon>
        <taxon>Micromonospora</taxon>
    </lineage>
</organism>
<gene>
    <name evidence="5" type="ORF">HNR22_001345</name>
</gene>
<dbReference type="Pfam" id="PF01066">
    <property type="entry name" value="CDP-OH_P_transf"/>
    <property type="match status" value="1"/>
</dbReference>
<feature type="transmembrane region" description="Helical" evidence="4">
    <location>
        <begin position="200"/>
        <end position="218"/>
    </location>
</feature>
<dbReference type="GO" id="GO:0016020">
    <property type="term" value="C:membrane"/>
    <property type="evidence" value="ECO:0007669"/>
    <property type="project" value="InterPro"/>
</dbReference>
<keyword evidence="4" id="KW-0812">Transmembrane</keyword>
<name>A0A7Y9WZX9_9ACTN</name>
<accession>A0A7Y9WZX9</accession>
<evidence type="ECO:0000256" key="4">
    <source>
        <dbReference type="SAM" id="Phobius"/>
    </source>
</evidence>
<feature type="region of interest" description="Disordered" evidence="3">
    <location>
        <begin position="251"/>
        <end position="283"/>
    </location>
</feature>
<evidence type="ECO:0000256" key="1">
    <source>
        <dbReference type="ARBA" id="ARBA00022679"/>
    </source>
</evidence>
<dbReference type="PROSITE" id="PS00379">
    <property type="entry name" value="CDP_ALCOHOL_P_TRANSF"/>
    <property type="match status" value="1"/>
</dbReference>
<evidence type="ECO:0000256" key="3">
    <source>
        <dbReference type="SAM" id="MobiDB-lite"/>
    </source>
</evidence>
<evidence type="ECO:0000313" key="6">
    <source>
        <dbReference type="Proteomes" id="UP000523545"/>
    </source>
</evidence>
<evidence type="ECO:0000256" key="2">
    <source>
        <dbReference type="RuleBase" id="RU003750"/>
    </source>
</evidence>
<dbReference type="Proteomes" id="UP000523545">
    <property type="component" value="Unassembled WGS sequence"/>
</dbReference>
<sequence>MSTVRTGPVIGLLAQIGVLAVLAQTVGLGPVGWTAGLVYGVVLCALLSRGMSRAGAPDLSPADRVTLSRAILVGGVTALAADSFTRPAPVTLMVVLTSVALALDAVDGYTARRTGTSSELGARFDMEIDSFLVLVLCLYVTPSTGAWVLAIGAMRYVFVAASWVLDWMRGSLPPRYWRKVVAAVQGVVLTVAMGDALPGPLTTVVLVASLALLVESFGRDVRWLWTTRHLRRALVHDAVDQLAGVAHGSNAMAHAGNQPSHSAPSAGAGLAGLGHGRTDVRPWPEHRPVAVARRGTARV</sequence>
<keyword evidence="6" id="KW-1185">Reference proteome</keyword>
<protein>
    <submittedName>
        <fullName evidence="5">Phosphatidylglycerophosphate synthase</fullName>
    </submittedName>
</protein>
<evidence type="ECO:0000313" key="5">
    <source>
        <dbReference type="EMBL" id="NYH41618.1"/>
    </source>
</evidence>
<dbReference type="Gene3D" id="1.20.120.1760">
    <property type="match status" value="1"/>
</dbReference>
<dbReference type="AlphaFoldDB" id="A0A7Y9WZX9"/>
<dbReference type="GO" id="GO:0008654">
    <property type="term" value="P:phospholipid biosynthetic process"/>
    <property type="evidence" value="ECO:0007669"/>
    <property type="project" value="InterPro"/>
</dbReference>
<keyword evidence="4" id="KW-0472">Membrane</keyword>
<dbReference type="InterPro" id="IPR043130">
    <property type="entry name" value="CDP-OH_PTrfase_TM_dom"/>
</dbReference>
<proteinExistence type="inferred from homology"/>
<comment type="similarity">
    <text evidence="2">Belongs to the CDP-alcohol phosphatidyltransferase class-I family.</text>
</comment>
<feature type="compositionally biased region" description="Low complexity" evidence="3">
    <location>
        <begin position="259"/>
        <end position="268"/>
    </location>
</feature>
<comment type="caution">
    <text evidence="5">The sequence shown here is derived from an EMBL/GenBank/DDBJ whole genome shotgun (WGS) entry which is preliminary data.</text>
</comment>
<dbReference type="GO" id="GO:0016780">
    <property type="term" value="F:phosphotransferase activity, for other substituted phosphate groups"/>
    <property type="evidence" value="ECO:0007669"/>
    <property type="project" value="InterPro"/>
</dbReference>
<feature type="transmembrane region" description="Helical" evidence="4">
    <location>
        <begin position="33"/>
        <end position="52"/>
    </location>
</feature>
<keyword evidence="4" id="KW-1133">Transmembrane helix</keyword>
<dbReference type="InterPro" id="IPR000462">
    <property type="entry name" value="CDP-OH_P_trans"/>
</dbReference>
<dbReference type="InterPro" id="IPR048254">
    <property type="entry name" value="CDP_ALCOHOL_P_TRANSF_CS"/>
</dbReference>
<reference evidence="5 6" key="1">
    <citation type="submission" date="2020-07" db="EMBL/GenBank/DDBJ databases">
        <title>Sequencing the genomes of 1000 actinobacteria strains.</title>
        <authorList>
            <person name="Klenk H.-P."/>
        </authorList>
    </citation>
    <scope>NUCLEOTIDE SEQUENCE [LARGE SCALE GENOMIC DNA]</scope>
    <source>
        <strain evidence="5 6">DSM 45876</strain>
    </source>
</reference>
<keyword evidence="1 2" id="KW-0808">Transferase</keyword>